<proteinExistence type="predicted"/>
<dbReference type="RefSeq" id="XP_015972732.1">
    <property type="nucleotide sequence ID" value="XM_016117246.3"/>
</dbReference>
<dbReference type="Gene3D" id="3.30.70.100">
    <property type="match status" value="1"/>
</dbReference>
<dbReference type="KEGG" id="adu:107496043"/>
<reference evidence="2" key="2">
    <citation type="submission" date="2025-08" db="UniProtKB">
        <authorList>
            <consortium name="RefSeq"/>
        </authorList>
    </citation>
    <scope>IDENTIFICATION</scope>
    <source>
        <tissue evidence="2">Whole plant</tissue>
    </source>
</reference>
<dbReference type="AlphaFoldDB" id="A0A6P4DV68"/>
<accession>A0A6P4DV68</accession>
<organism evidence="1 2">
    <name type="scientific">Arachis duranensis</name>
    <name type="common">Wild peanut</name>
    <dbReference type="NCBI Taxonomy" id="130453"/>
    <lineage>
        <taxon>Eukaryota</taxon>
        <taxon>Viridiplantae</taxon>
        <taxon>Streptophyta</taxon>
        <taxon>Embryophyta</taxon>
        <taxon>Tracheophyta</taxon>
        <taxon>Spermatophyta</taxon>
        <taxon>Magnoliopsida</taxon>
        <taxon>eudicotyledons</taxon>
        <taxon>Gunneridae</taxon>
        <taxon>Pentapetalae</taxon>
        <taxon>rosids</taxon>
        <taxon>fabids</taxon>
        <taxon>Fabales</taxon>
        <taxon>Fabaceae</taxon>
        <taxon>Papilionoideae</taxon>
        <taxon>50 kb inversion clade</taxon>
        <taxon>dalbergioids sensu lato</taxon>
        <taxon>Dalbergieae</taxon>
        <taxon>Pterocarpus clade</taxon>
        <taxon>Arachis</taxon>
    </lineage>
</organism>
<sequence>MTQKIVIKVSCNNKCRRATSTCGKCKSKILKVAAVEPGVSSLGLEGADKDELVVIGNGVDPVCLAKALRKKFNVAQIIKVEEIKEDKKDEKKDSLPPWSYAPGYYCPPYPQSVVYENPYGSQCIIM</sequence>
<evidence type="ECO:0000313" key="2">
    <source>
        <dbReference type="RefSeq" id="XP_015972732.1"/>
    </source>
</evidence>
<name>A0A6P4DV68_ARADU</name>
<dbReference type="PANTHER" id="PTHR46932">
    <property type="entry name" value="HEAVY METAL-ASSOCIATED ISOPRENYLATED PLANT PROTEIN 47"/>
    <property type="match status" value="1"/>
</dbReference>
<keyword evidence="1" id="KW-1185">Reference proteome</keyword>
<dbReference type="InterPro" id="IPR042885">
    <property type="entry name" value="HIPP47/16"/>
</dbReference>
<dbReference type="PANTHER" id="PTHR46932:SF12">
    <property type="entry name" value="HEAVY METAL-ASSOCIATED ISOPRENYLATED PLANT PROTEIN 47"/>
    <property type="match status" value="1"/>
</dbReference>
<dbReference type="GeneID" id="107496043"/>
<gene>
    <name evidence="2" type="primary">LOC107496043</name>
</gene>
<evidence type="ECO:0000313" key="1">
    <source>
        <dbReference type="Proteomes" id="UP000515211"/>
    </source>
</evidence>
<reference evidence="1" key="1">
    <citation type="journal article" date="2016" name="Nat. Genet.">
        <title>The genome sequences of Arachis duranensis and Arachis ipaensis, the diploid ancestors of cultivated peanut.</title>
        <authorList>
            <person name="Bertioli D.J."/>
            <person name="Cannon S.B."/>
            <person name="Froenicke L."/>
            <person name="Huang G."/>
            <person name="Farmer A.D."/>
            <person name="Cannon E.K."/>
            <person name="Liu X."/>
            <person name="Gao D."/>
            <person name="Clevenger J."/>
            <person name="Dash S."/>
            <person name="Ren L."/>
            <person name="Moretzsohn M.C."/>
            <person name="Shirasawa K."/>
            <person name="Huang W."/>
            <person name="Vidigal B."/>
            <person name="Abernathy B."/>
            <person name="Chu Y."/>
            <person name="Niederhuth C.E."/>
            <person name="Umale P."/>
            <person name="Araujo A.C."/>
            <person name="Kozik A."/>
            <person name="Kim K.D."/>
            <person name="Burow M.D."/>
            <person name="Varshney R.K."/>
            <person name="Wang X."/>
            <person name="Zhang X."/>
            <person name="Barkley N."/>
            <person name="Guimaraes P.M."/>
            <person name="Isobe S."/>
            <person name="Guo B."/>
            <person name="Liao B."/>
            <person name="Stalker H.T."/>
            <person name="Schmitz R.J."/>
            <person name="Scheffler B.E."/>
            <person name="Leal-Bertioli S.C."/>
            <person name="Xun X."/>
            <person name="Jackson S.A."/>
            <person name="Michelmore R."/>
            <person name="Ozias-Akins P."/>
        </authorList>
    </citation>
    <scope>NUCLEOTIDE SEQUENCE [LARGE SCALE GENOMIC DNA]</scope>
    <source>
        <strain evidence="1">cv. V14167</strain>
    </source>
</reference>
<dbReference type="OrthoDB" id="1426971at2759"/>
<protein>
    <submittedName>
        <fullName evidence="2">Heavy metal-associated isoprenylated plant protein 47-like</fullName>
    </submittedName>
</protein>
<dbReference type="Proteomes" id="UP000515211">
    <property type="component" value="Chromosome 7"/>
</dbReference>